<keyword evidence="2" id="KW-1185">Reference proteome</keyword>
<organism evidence="1 2">
    <name type="scientific">Catenisphaera adipataccumulans</name>
    <dbReference type="NCBI Taxonomy" id="700500"/>
    <lineage>
        <taxon>Bacteria</taxon>
        <taxon>Bacillati</taxon>
        <taxon>Bacillota</taxon>
        <taxon>Erysipelotrichia</taxon>
        <taxon>Erysipelotrichales</taxon>
        <taxon>Erysipelotrichaceae</taxon>
        <taxon>Catenisphaera</taxon>
    </lineage>
</organism>
<gene>
    <name evidence="1" type="ORF">HNQ47_001614</name>
</gene>
<dbReference type="AlphaFoldDB" id="A0A7W8FVF8"/>
<sequence>MIVLHLPPRPVQATAADAKKDDEPVFATINGEPAASTIYCPEPMTVSLHLADADLKDYTVYLDGVKQDALDIPITPEHQTITIVMRHQSGIVTTQEIRIHSISLGEPDIDIPEYVFDRPVTLKWSKLPELTPQVQIDQTTLKDAAGVYSYQPDKTGTYTVHVSYPQAPYLKSSSYTFHYTNQLPSVSLQASALASNQDVTVHCTSDAPWIKTSYLEVDGQLQPWTSELVLKAADGEDHTYHVRAVVTDVFDHTAAQDIDVQIRRIPPHLSILFNGDMMPSDMTFTEVRSLQFQTTEPVQLEGSLNGMPVSILDLTQQLQQMDPGDILQVRCTVQDRFGNINTSVYTWIKASLLPTPDESLLRRKEKKPVTKKVQTKTKITGDAVQIRTWTLDDQNHLHVRQEIHQPQKKSQIIFMVPKHLHKGSKIRIVWLDPDGKTPRFFAINHKKIKTKWKTDRIGNRYYEFKLKKKTVVKLQTEDQTVRRVFRIEKMAGRPKWQEIIQLVLKALHA</sequence>
<proteinExistence type="predicted"/>
<accession>A0A7W8FVF8</accession>
<dbReference type="RefSeq" id="WP_183328878.1">
    <property type="nucleotide sequence ID" value="NZ_JACHHK010000006.1"/>
</dbReference>
<dbReference type="Proteomes" id="UP000539953">
    <property type="component" value="Unassembled WGS sequence"/>
</dbReference>
<dbReference type="EMBL" id="JACHHK010000006">
    <property type="protein sequence ID" value="MBB5183579.1"/>
    <property type="molecule type" value="Genomic_DNA"/>
</dbReference>
<evidence type="ECO:0000313" key="2">
    <source>
        <dbReference type="Proteomes" id="UP000539953"/>
    </source>
</evidence>
<reference evidence="1 2" key="1">
    <citation type="submission" date="2020-08" db="EMBL/GenBank/DDBJ databases">
        <title>Genomic Encyclopedia of Type Strains, Phase IV (KMG-IV): sequencing the most valuable type-strain genomes for metagenomic binning, comparative biology and taxonomic classification.</title>
        <authorList>
            <person name="Goeker M."/>
        </authorList>
    </citation>
    <scope>NUCLEOTIDE SEQUENCE [LARGE SCALE GENOMIC DNA]</scope>
    <source>
        <strain evidence="1 2">DSM 25799</strain>
    </source>
</reference>
<protein>
    <submittedName>
        <fullName evidence="1">Uncharacterized protein</fullName>
    </submittedName>
</protein>
<comment type="caution">
    <text evidence="1">The sequence shown here is derived from an EMBL/GenBank/DDBJ whole genome shotgun (WGS) entry which is preliminary data.</text>
</comment>
<evidence type="ECO:0000313" key="1">
    <source>
        <dbReference type="EMBL" id="MBB5183579.1"/>
    </source>
</evidence>
<name>A0A7W8FVF8_9FIRM</name>